<keyword evidence="2" id="KW-1185">Reference proteome</keyword>
<sequence length="379" mass="43471">MSKPQRASKMGDWESFKRFFQEDSRALLEPFDLTGNTALHITAIKNPQLFSELLEMLSPRDQWHALRRKNYRCSTILHNLHLSVEVAKVVLRAALCGNLTLLKHLTKEVTGLKTNFHRKDKFSIVHAAVSAQYFEWDGIKHTWKTKKQNKLAGQLADFLVTKDDSWLNSSDHKGRPTIISPAIHRSNVSKLEKEIEPNKNKQYTNETTGTFSGYTPLLLAAASGIFEIVERYIDLYPEAINHVSEDEPNILHVAVMFRQKEIYRIVIESGEWKLLRFRLSSNGHTLLHQVGSMAFYTGNHKAGVAYQLQEELRWYQRVEMILPKNLVTQCNDDNLTAQDLFLKEHESMLIEARIWIKDTAQSCSTLIATVVYAAAYSTP</sequence>
<evidence type="ECO:0000313" key="1">
    <source>
        <dbReference type="EMBL" id="KAI4353982.1"/>
    </source>
</evidence>
<organism evidence="1 2">
    <name type="scientific">Bauhinia variegata</name>
    <name type="common">Purple orchid tree</name>
    <name type="synonym">Phanera variegata</name>
    <dbReference type="NCBI Taxonomy" id="167791"/>
    <lineage>
        <taxon>Eukaryota</taxon>
        <taxon>Viridiplantae</taxon>
        <taxon>Streptophyta</taxon>
        <taxon>Embryophyta</taxon>
        <taxon>Tracheophyta</taxon>
        <taxon>Spermatophyta</taxon>
        <taxon>Magnoliopsida</taxon>
        <taxon>eudicotyledons</taxon>
        <taxon>Gunneridae</taxon>
        <taxon>Pentapetalae</taxon>
        <taxon>rosids</taxon>
        <taxon>fabids</taxon>
        <taxon>Fabales</taxon>
        <taxon>Fabaceae</taxon>
        <taxon>Cercidoideae</taxon>
        <taxon>Cercideae</taxon>
        <taxon>Bauhiniinae</taxon>
        <taxon>Bauhinia</taxon>
    </lineage>
</organism>
<dbReference type="Proteomes" id="UP000828941">
    <property type="component" value="Chromosome 2"/>
</dbReference>
<comment type="caution">
    <text evidence="1">The sequence shown here is derived from an EMBL/GenBank/DDBJ whole genome shotgun (WGS) entry which is preliminary data.</text>
</comment>
<protein>
    <submittedName>
        <fullName evidence="1">Uncharacterized protein</fullName>
    </submittedName>
</protein>
<proteinExistence type="predicted"/>
<dbReference type="EMBL" id="CM039427">
    <property type="protein sequence ID" value="KAI4353982.1"/>
    <property type="molecule type" value="Genomic_DNA"/>
</dbReference>
<reference evidence="1 2" key="1">
    <citation type="journal article" date="2022" name="DNA Res.">
        <title>Chromosomal-level genome assembly of the orchid tree Bauhinia variegata (Leguminosae; Cercidoideae) supports the allotetraploid origin hypothesis of Bauhinia.</title>
        <authorList>
            <person name="Zhong Y."/>
            <person name="Chen Y."/>
            <person name="Zheng D."/>
            <person name="Pang J."/>
            <person name="Liu Y."/>
            <person name="Luo S."/>
            <person name="Meng S."/>
            <person name="Qian L."/>
            <person name="Wei D."/>
            <person name="Dai S."/>
            <person name="Zhou R."/>
        </authorList>
    </citation>
    <scope>NUCLEOTIDE SEQUENCE [LARGE SCALE GENOMIC DNA]</scope>
    <source>
        <strain evidence="1">BV-YZ2020</strain>
    </source>
</reference>
<evidence type="ECO:0000313" key="2">
    <source>
        <dbReference type="Proteomes" id="UP000828941"/>
    </source>
</evidence>
<accession>A0ACB9PZ20</accession>
<gene>
    <name evidence="1" type="ORF">L6164_002896</name>
</gene>
<name>A0ACB9PZ20_BAUVA</name>